<protein>
    <submittedName>
        <fullName evidence="1">Uncharacterized protein</fullName>
    </submittedName>
</protein>
<gene>
    <name evidence="1" type="ORF">J1TS3_16490</name>
</gene>
<keyword evidence="2" id="KW-1185">Reference proteome</keyword>
<dbReference type="EMBL" id="BOQT01000004">
    <property type="protein sequence ID" value="GIN20515.1"/>
    <property type="molecule type" value="Genomic_DNA"/>
</dbReference>
<evidence type="ECO:0000313" key="2">
    <source>
        <dbReference type="Proteomes" id="UP000680279"/>
    </source>
</evidence>
<comment type="caution">
    <text evidence="1">The sequence shown here is derived from an EMBL/GenBank/DDBJ whole genome shotgun (WGS) entry which is preliminary data.</text>
</comment>
<name>A0ABQ4K445_9BACI</name>
<reference evidence="1 2" key="1">
    <citation type="submission" date="2021-03" db="EMBL/GenBank/DDBJ databases">
        <title>Antimicrobial resistance genes in bacteria isolated from Japanese honey, and their potential for conferring macrolide and lincosamide resistance in the American foulbrood pathogen Paenibacillus larvae.</title>
        <authorList>
            <person name="Okamoto M."/>
            <person name="Kumagai M."/>
            <person name="Kanamori H."/>
            <person name="Takamatsu D."/>
        </authorList>
    </citation>
    <scope>NUCLEOTIDE SEQUENCE [LARGE SCALE GENOMIC DNA]</scope>
    <source>
        <strain evidence="1 2">J1TS3</strain>
    </source>
</reference>
<evidence type="ECO:0000313" key="1">
    <source>
        <dbReference type="EMBL" id="GIN20515.1"/>
    </source>
</evidence>
<sequence>MKMRKEDLIRIYGGLEELRQKQVSKGLSSTEERKLESLLTEAEVDEPDIRQSQWESPVNVFALKNERFKEQPVKRGLLQRLFQRDYPEYHRLIMTKEEDFIRKQWPFPFILELRQFMEEAGLGWDWPKMLPVTIYQDIFEHLTDEDLDWFKQLPDPNWSQMKFLEIEDMEMKAAAHSKEMLEAVRWLRDHWDKGYKIYLDLTELFFF</sequence>
<proteinExistence type="predicted"/>
<organism evidence="1 2">
    <name type="scientific">Siminovitchia fordii</name>
    <dbReference type="NCBI Taxonomy" id="254759"/>
    <lineage>
        <taxon>Bacteria</taxon>
        <taxon>Bacillati</taxon>
        <taxon>Bacillota</taxon>
        <taxon>Bacilli</taxon>
        <taxon>Bacillales</taxon>
        <taxon>Bacillaceae</taxon>
        <taxon>Siminovitchia</taxon>
    </lineage>
</organism>
<dbReference type="RefSeq" id="WP_212962712.1">
    <property type="nucleotide sequence ID" value="NZ_BOQT01000004.1"/>
</dbReference>
<dbReference type="Proteomes" id="UP000680279">
    <property type="component" value="Unassembled WGS sequence"/>
</dbReference>
<accession>A0ABQ4K445</accession>